<evidence type="ECO:0000256" key="5">
    <source>
        <dbReference type="ARBA" id="ARBA00022763"/>
    </source>
</evidence>
<comment type="similarity">
    <text evidence="3 10">Belongs to the DNA mismatch repair MutS family.</text>
</comment>
<protein>
    <submittedName>
        <fullName evidence="13">Msh2 mismatch repair muts-like protein, meiosis and mitosis</fullName>
    </submittedName>
</protein>
<evidence type="ECO:0000256" key="7">
    <source>
        <dbReference type="ARBA" id="ARBA00023125"/>
    </source>
</evidence>
<feature type="compositionally biased region" description="Acidic residues" evidence="11">
    <location>
        <begin position="19"/>
        <end position="35"/>
    </location>
</feature>
<evidence type="ECO:0000256" key="3">
    <source>
        <dbReference type="ARBA" id="ARBA00006271"/>
    </source>
</evidence>
<dbReference type="InterPro" id="IPR036187">
    <property type="entry name" value="DNA_mismatch_repair_MutS_sf"/>
</dbReference>
<dbReference type="Gene3D" id="3.40.50.300">
    <property type="entry name" value="P-loop containing nucleotide triphosphate hydrolases"/>
    <property type="match status" value="1"/>
</dbReference>
<dbReference type="InterPro" id="IPR027417">
    <property type="entry name" value="P-loop_NTPase"/>
</dbReference>
<dbReference type="CDD" id="cd03285">
    <property type="entry name" value="ABC_MSH2_euk"/>
    <property type="match status" value="1"/>
</dbReference>
<evidence type="ECO:0000256" key="8">
    <source>
        <dbReference type="ARBA" id="ARBA00023204"/>
    </source>
</evidence>
<dbReference type="RefSeq" id="XP_005824578.1">
    <property type="nucleotide sequence ID" value="XM_005824521.1"/>
</dbReference>
<dbReference type="InterPro" id="IPR011184">
    <property type="entry name" value="DNA_mismatch_repair_Msh2"/>
</dbReference>
<dbReference type="InterPro" id="IPR007695">
    <property type="entry name" value="DNA_mismatch_repair_MutS-lik_N"/>
</dbReference>
<dbReference type="Gene3D" id="3.40.1170.10">
    <property type="entry name" value="DNA repair protein MutS, domain I"/>
    <property type="match status" value="1"/>
</dbReference>
<evidence type="ECO:0000256" key="6">
    <source>
        <dbReference type="ARBA" id="ARBA00022840"/>
    </source>
</evidence>
<keyword evidence="6" id="KW-0067">ATP-binding</keyword>
<reference evidence="14" key="3">
    <citation type="submission" date="2016-03" db="UniProtKB">
        <authorList>
            <consortium name="EnsemblProtists"/>
        </authorList>
    </citation>
    <scope>IDENTIFICATION</scope>
</reference>
<dbReference type="Gene3D" id="1.10.1420.10">
    <property type="match status" value="2"/>
</dbReference>
<evidence type="ECO:0000256" key="9">
    <source>
        <dbReference type="ARBA" id="ARBA00023242"/>
    </source>
</evidence>
<dbReference type="InterPro" id="IPR007696">
    <property type="entry name" value="DNA_mismatch_repair_MutS_core"/>
</dbReference>
<dbReference type="Gene3D" id="3.30.420.110">
    <property type="entry name" value="MutS, connector domain"/>
    <property type="match status" value="1"/>
</dbReference>
<dbReference type="SMART" id="SM00534">
    <property type="entry name" value="MUTSac"/>
    <property type="match status" value="1"/>
</dbReference>
<dbReference type="AlphaFoldDB" id="L1IMW2"/>
<feature type="region of interest" description="Disordered" evidence="11">
    <location>
        <begin position="898"/>
        <end position="929"/>
    </location>
</feature>
<dbReference type="Pfam" id="PF05192">
    <property type="entry name" value="MutS_III"/>
    <property type="match status" value="1"/>
</dbReference>
<dbReference type="PANTHER" id="PTHR11361:SF35">
    <property type="entry name" value="DNA MISMATCH REPAIR PROTEIN MSH2"/>
    <property type="match status" value="1"/>
</dbReference>
<evidence type="ECO:0000259" key="12">
    <source>
        <dbReference type="PROSITE" id="PS00486"/>
    </source>
</evidence>
<dbReference type="SUPFAM" id="SSF52540">
    <property type="entry name" value="P-loop containing nucleoside triphosphate hydrolases"/>
    <property type="match status" value="1"/>
</dbReference>
<dbReference type="PaxDb" id="55529-EKX37598"/>
<keyword evidence="4 10" id="KW-0547">Nucleotide-binding</keyword>
<dbReference type="SMART" id="SM00533">
    <property type="entry name" value="MUTSd"/>
    <property type="match status" value="1"/>
</dbReference>
<evidence type="ECO:0000256" key="2">
    <source>
        <dbReference type="ARBA" id="ARBA00004229"/>
    </source>
</evidence>
<dbReference type="EMBL" id="JH993057">
    <property type="protein sequence ID" value="EKX37598.1"/>
    <property type="molecule type" value="Genomic_DNA"/>
</dbReference>
<dbReference type="EnsemblProtists" id="EKX37598">
    <property type="protein sequence ID" value="EKX37598"/>
    <property type="gene ID" value="GUITHDRAFT_116240"/>
</dbReference>
<keyword evidence="5 10" id="KW-0227">DNA damage</keyword>
<dbReference type="GO" id="GO:0009507">
    <property type="term" value="C:chloroplast"/>
    <property type="evidence" value="ECO:0007669"/>
    <property type="project" value="UniProtKB-SubCell"/>
</dbReference>
<dbReference type="STRING" id="905079.L1IMW2"/>
<dbReference type="eggNOG" id="KOG0219">
    <property type="taxonomic scope" value="Eukaryota"/>
</dbReference>
<evidence type="ECO:0000313" key="15">
    <source>
        <dbReference type="Proteomes" id="UP000011087"/>
    </source>
</evidence>
<evidence type="ECO:0000256" key="10">
    <source>
        <dbReference type="RuleBase" id="RU003756"/>
    </source>
</evidence>
<dbReference type="SUPFAM" id="SSF48334">
    <property type="entry name" value="DNA repair protein MutS, domain III"/>
    <property type="match status" value="1"/>
</dbReference>
<evidence type="ECO:0000256" key="1">
    <source>
        <dbReference type="ARBA" id="ARBA00004123"/>
    </source>
</evidence>
<dbReference type="PIRSF" id="PIRSF005813">
    <property type="entry name" value="MSH2"/>
    <property type="match status" value="1"/>
</dbReference>
<dbReference type="Pfam" id="PF05188">
    <property type="entry name" value="MutS_II"/>
    <property type="match status" value="1"/>
</dbReference>
<dbReference type="GO" id="GO:0005524">
    <property type="term" value="F:ATP binding"/>
    <property type="evidence" value="ECO:0007669"/>
    <property type="project" value="UniProtKB-KW"/>
</dbReference>
<comment type="function">
    <text evidence="10">Component of the post-replicative DNA mismatch repair system (MMR).</text>
</comment>
<dbReference type="InterPro" id="IPR032642">
    <property type="entry name" value="Msh2_ATP-bd"/>
</dbReference>
<evidence type="ECO:0000313" key="14">
    <source>
        <dbReference type="EnsemblProtists" id="EKX37598"/>
    </source>
</evidence>
<dbReference type="SUPFAM" id="SSF53150">
    <property type="entry name" value="DNA repair protein MutS, domain II"/>
    <property type="match status" value="1"/>
</dbReference>
<feature type="domain" description="DNA mismatch repair proteins mutS family" evidence="12">
    <location>
        <begin position="786"/>
        <end position="802"/>
    </location>
</feature>
<evidence type="ECO:0000256" key="11">
    <source>
        <dbReference type="SAM" id="MobiDB-lite"/>
    </source>
</evidence>
<comment type="subcellular location">
    <subcellularLocation>
        <location evidence="1">Nucleus</location>
    </subcellularLocation>
    <subcellularLocation>
        <location evidence="2">Plastid</location>
        <location evidence="2">Chloroplast</location>
    </subcellularLocation>
</comment>
<evidence type="ECO:0000313" key="13">
    <source>
        <dbReference type="EMBL" id="EKX37598.1"/>
    </source>
</evidence>
<name>L1IMW2_GUITC</name>
<evidence type="ECO:0000256" key="4">
    <source>
        <dbReference type="ARBA" id="ARBA00022741"/>
    </source>
</evidence>
<dbReference type="InterPro" id="IPR045076">
    <property type="entry name" value="MutS"/>
</dbReference>
<dbReference type="OrthoDB" id="295033at2759"/>
<keyword evidence="9" id="KW-0539">Nucleus</keyword>
<dbReference type="Pfam" id="PF05190">
    <property type="entry name" value="MutS_IV"/>
    <property type="match status" value="1"/>
</dbReference>
<dbReference type="Proteomes" id="UP000011087">
    <property type="component" value="Unassembled WGS sequence"/>
</dbReference>
<dbReference type="InterPro" id="IPR036678">
    <property type="entry name" value="MutS_con_dom_sf"/>
</dbReference>
<dbReference type="InterPro" id="IPR000432">
    <property type="entry name" value="DNA_mismatch_repair_MutS_C"/>
</dbReference>
<proteinExistence type="inferred from homology"/>
<dbReference type="InterPro" id="IPR007861">
    <property type="entry name" value="DNA_mismatch_repair_MutS_clamp"/>
</dbReference>
<dbReference type="HOGENOM" id="CLU_002472_10_0_1"/>
<accession>L1IMW2</accession>
<gene>
    <name evidence="13" type="primary">Msh2</name>
    <name evidence="13" type="ORF">GUITHDRAFT_116240</name>
</gene>
<dbReference type="GO" id="GO:0006298">
    <property type="term" value="P:mismatch repair"/>
    <property type="evidence" value="ECO:0007669"/>
    <property type="project" value="InterPro"/>
</dbReference>
<keyword evidence="8 10" id="KW-0234">DNA repair</keyword>
<dbReference type="GO" id="GO:0140664">
    <property type="term" value="F:ATP-dependent DNA damage sensor activity"/>
    <property type="evidence" value="ECO:0007669"/>
    <property type="project" value="InterPro"/>
</dbReference>
<sequence length="982" mass="110452">MSFRGKRTKAEKEPASVEAADDDQEDTNENMDGAEEAAQSQPSLQLDVGEAQGFIAFFKNMPEPASRTIRFFYRKKEGEFYSCHGEDAVYIAQECFHTMSVLKHIGKNNELPAVAVSPSNFNSFVVQLLTERQYRVEVWADVKGGKNGWTIIRQGSPGNLEEFEEIVFDTCGETQETPTVVCVQIVSDGAGWRVGLAYCDNTLKIIGVCEFLDGDQLTNLEAALVRLGTKECVAAEDKMRSPVEGKKLREIFDRCDVVLTERKSRDFSTKDINQDLNRLLGPESCKLINMEDENALSSAACLIRYLDLLSDERKFKLQELKLDRYMKLDKVEKDEAQDGNRNMSVYTLLNKCKTHIGSRLLLRWIKQPLLDPQEIETRLDLVETFVNDVQLRQSMQEIYLRHVPDLARLARKFQALEDCETSKGSLMKEKMVDPLKSLEDDFKQYERLVEQSLDLEGIDNHEYRINPNYRQESRKGRDREEFEDSGGERERWMFYLTFHGAVLISSVWRRGRRSFEETLKGKRTDIQHEIFVDSSCSERKKAANKLGLGEEKVKLERNKDKIYIFRITRKDEKVLRGKCGSFSVLETRKDGVKFTSTGLRPLSERYKEADDSYSEIQTSLVEKVVEVISTYAPAVESLSEVIAEIDVLVSLAHVASNAPTQYVRPLLSPAGQGDLILKESRHPCVEVMDDVSFIPNDIELLRSSSRLQIITGPNMGGKSTYIRQAGVIVLMAQIGSFVPCSSAEISICHSIHARIGAGDNQLKGVSTFMQEMLDTSSILSSATDKSLIIIDELGRGTSTYDGFGLAWAIAEHIASSIRAPCLFATHFHELTELEGKAEAVTNRHVTAHVADGKLTMLYQVRKGACDQSFGIHVAELAKFPEHVVEMARQKAEQLEMFGNASSSNEDAVGEPASKKRKTDEAAGEQGDHEEGSRLILQFLKDFSALPFDSLAPSEACLRVRQMRDEMASKGNKFVESLLLQPA</sequence>
<dbReference type="InterPro" id="IPR016151">
    <property type="entry name" value="DNA_mismatch_repair_MutS_N"/>
</dbReference>
<dbReference type="GO" id="GO:0032301">
    <property type="term" value="C:MutSalpha complex"/>
    <property type="evidence" value="ECO:0007669"/>
    <property type="project" value="TreeGrafter"/>
</dbReference>
<dbReference type="OMA" id="LVRFPQK"/>
<feature type="compositionally biased region" description="Basic and acidic residues" evidence="11">
    <location>
        <begin position="917"/>
        <end position="929"/>
    </location>
</feature>
<organism evidence="13">
    <name type="scientific">Guillardia theta (strain CCMP2712)</name>
    <name type="common">Cryptophyte</name>
    <dbReference type="NCBI Taxonomy" id="905079"/>
    <lineage>
        <taxon>Eukaryota</taxon>
        <taxon>Cryptophyceae</taxon>
        <taxon>Pyrenomonadales</taxon>
        <taxon>Geminigeraceae</taxon>
        <taxon>Guillardia</taxon>
    </lineage>
</organism>
<dbReference type="Pfam" id="PF00488">
    <property type="entry name" value="MutS_V"/>
    <property type="match status" value="1"/>
</dbReference>
<keyword evidence="7 10" id="KW-0238">DNA-binding</keyword>
<dbReference type="PROSITE" id="PS00486">
    <property type="entry name" value="DNA_MISMATCH_REPAIR_2"/>
    <property type="match status" value="1"/>
</dbReference>
<dbReference type="GO" id="GO:0006312">
    <property type="term" value="P:mitotic recombination"/>
    <property type="evidence" value="ECO:0007669"/>
    <property type="project" value="TreeGrafter"/>
</dbReference>
<dbReference type="GeneID" id="17294350"/>
<dbReference type="PANTHER" id="PTHR11361">
    <property type="entry name" value="DNA MISMATCH REPAIR PROTEIN MUTS FAMILY MEMBER"/>
    <property type="match status" value="1"/>
</dbReference>
<dbReference type="Pfam" id="PF01624">
    <property type="entry name" value="MutS_I"/>
    <property type="match status" value="1"/>
</dbReference>
<reference evidence="13 15" key="1">
    <citation type="journal article" date="2012" name="Nature">
        <title>Algal genomes reveal evolutionary mosaicism and the fate of nucleomorphs.</title>
        <authorList>
            <consortium name="DOE Joint Genome Institute"/>
            <person name="Curtis B.A."/>
            <person name="Tanifuji G."/>
            <person name="Burki F."/>
            <person name="Gruber A."/>
            <person name="Irimia M."/>
            <person name="Maruyama S."/>
            <person name="Arias M.C."/>
            <person name="Ball S.G."/>
            <person name="Gile G.H."/>
            <person name="Hirakawa Y."/>
            <person name="Hopkins J.F."/>
            <person name="Kuo A."/>
            <person name="Rensing S.A."/>
            <person name="Schmutz J."/>
            <person name="Symeonidi A."/>
            <person name="Elias M."/>
            <person name="Eveleigh R.J."/>
            <person name="Herman E.K."/>
            <person name="Klute M.J."/>
            <person name="Nakayama T."/>
            <person name="Obornik M."/>
            <person name="Reyes-Prieto A."/>
            <person name="Armbrust E.V."/>
            <person name="Aves S.J."/>
            <person name="Beiko R.G."/>
            <person name="Coutinho P."/>
            <person name="Dacks J.B."/>
            <person name="Durnford D.G."/>
            <person name="Fast N.M."/>
            <person name="Green B.R."/>
            <person name="Grisdale C.J."/>
            <person name="Hempel F."/>
            <person name="Henrissat B."/>
            <person name="Hoppner M.P."/>
            <person name="Ishida K."/>
            <person name="Kim E."/>
            <person name="Koreny L."/>
            <person name="Kroth P.G."/>
            <person name="Liu Y."/>
            <person name="Malik S.B."/>
            <person name="Maier U.G."/>
            <person name="McRose D."/>
            <person name="Mock T."/>
            <person name="Neilson J.A."/>
            <person name="Onodera N.T."/>
            <person name="Poole A.M."/>
            <person name="Pritham E.J."/>
            <person name="Richards T.A."/>
            <person name="Rocap G."/>
            <person name="Roy S.W."/>
            <person name="Sarai C."/>
            <person name="Schaack S."/>
            <person name="Shirato S."/>
            <person name="Slamovits C.H."/>
            <person name="Spencer D.F."/>
            <person name="Suzuki S."/>
            <person name="Worden A.Z."/>
            <person name="Zauner S."/>
            <person name="Barry K."/>
            <person name="Bell C."/>
            <person name="Bharti A.K."/>
            <person name="Crow J.A."/>
            <person name="Grimwood J."/>
            <person name="Kramer R."/>
            <person name="Lindquist E."/>
            <person name="Lucas S."/>
            <person name="Salamov A."/>
            <person name="McFadden G.I."/>
            <person name="Lane C.E."/>
            <person name="Keeling P.J."/>
            <person name="Gray M.W."/>
            <person name="Grigoriev I.V."/>
            <person name="Archibald J.M."/>
        </authorList>
    </citation>
    <scope>NUCLEOTIDE SEQUENCE</scope>
    <source>
        <strain evidence="13 15">CCMP2712</strain>
    </source>
</reference>
<keyword evidence="15" id="KW-1185">Reference proteome</keyword>
<dbReference type="InterPro" id="IPR007860">
    <property type="entry name" value="DNA_mmatch_repair_MutS_con_dom"/>
</dbReference>
<dbReference type="FunFam" id="3.30.420.110:FF:000002">
    <property type="entry name" value="DNA mismatch repair protein"/>
    <property type="match status" value="1"/>
</dbReference>
<reference evidence="15" key="2">
    <citation type="submission" date="2012-11" db="EMBL/GenBank/DDBJ databases">
        <authorList>
            <person name="Kuo A."/>
            <person name="Curtis B.A."/>
            <person name="Tanifuji G."/>
            <person name="Burki F."/>
            <person name="Gruber A."/>
            <person name="Irimia M."/>
            <person name="Maruyama S."/>
            <person name="Arias M.C."/>
            <person name="Ball S.G."/>
            <person name="Gile G.H."/>
            <person name="Hirakawa Y."/>
            <person name="Hopkins J.F."/>
            <person name="Rensing S.A."/>
            <person name="Schmutz J."/>
            <person name="Symeonidi A."/>
            <person name="Elias M."/>
            <person name="Eveleigh R.J."/>
            <person name="Herman E.K."/>
            <person name="Klute M.J."/>
            <person name="Nakayama T."/>
            <person name="Obornik M."/>
            <person name="Reyes-Prieto A."/>
            <person name="Armbrust E.V."/>
            <person name="Aves S.J."/>
            <person name="Beiko R.G."/>
            <person name="Coutinho P."/>
            <person name="Dacks J.B."/>
            <person name="Durnford D.G."/>
            <person name="Fast N.M."/>
            <person name="Green B.R."/>
            <person name="Grisdale C."/>
            <person name="Hempe F."/>
            <person name="Henrissat B."/>
            <person name="Hoppner M.P."/>
            <person name="Ishida K.-I."/>
            <person name="Kim E."/>
            <person name="Koreny L."/>
            <person name="Kroth P.G."/>
            <person name="Liu Y."/>
            <person name="Malik S.-B."/>
            <person name="Maier U.G."/>
            <person name="McRose D."/>
            <person name="Mock T."/>
            <person name="Neilson J.A."/>
            <person name="Onodera N.T."/>
            <person name="Poole A.M."/>
            <person name="Pritham E.J."/>
            <person name="Richards T.A."/>
            <person name="Rocap G."/>
            <person name="Roy S.W."/>
            <person name="Sarai C."/>
            <person name="Schaack S."/>
            <person name="Shirato S."/>
            <person name="Slamovits C.H."/>
            <person name="Spencer D.F."/>
            <person name="Suzuki S."/>
            <person name="Worden A.Z."/>
            <person name="Zauner S."/>
            <person name="Barry K."/>
            <person name="Bell C."/>
            <person name="Bharti A.K."/>
            <person name="Crow J.A."/>
            <person name="Grimwood J."/>
            <person name="Kramer R."/>
            <person name="Lindquist E."/>
            <person name="Lucas S."/>
            <person name="Salamov A."/>
            <person name="McFadden G.I."/>
            <person name="Lane C.E."/>
            <person name="Keeling P.J."/>
            <person name="Gray M.W."/>
            <person name="Grigoriev I.V."/>
            <person name="Archibald J.M."/>
        </authorList>
    </citation>
    <scope>NUCLEOTIDE SEQUENCE</scope>
    <source>
        <strain evidence="15">CCMP2712</strain>
    </source>
</reference>
<feature type="region of interest" description="Disordered" evidence="11">
    <location>
        <begin position="1"/>
        <end position="43"/>
    </location>
</feature>
<dbReference type="GO" id="GO:0030983">
    <property type="term" value="F:mismatched DNA binding"/>
    <property type="evidence" value="ECO:0007669"/>
    <property type="project" value="InterPro"/>
</dbReference>
<dbReference type="FunFam" id="3.40.50.300:FF:000523">
    <property type="entry name" value="DNA mismatch repair protein"/>
    <property type="match status" value="1"/>
</dbReference>
<dbReference type="KEGG" id="gtt:GUITHDRAFT_116240"/>